<keyword evidence="3" id="KW-1185">Reference proteome</keyword>
<sequence length="113" mass="12488">MKKSNLIQFQEYKEAAFTKRIVHKEADNVIFILNFTPNAELPTHNHPGANVYLLVLEGNGTVTVNGEATEIVQGDMIHVTGDERFSYRGGAEANSSLHVVLTKTPSESYAQNI</sequence>
<comment type="caution">
    <text evidence="2">The sequence shown here is derived from an EMBL/GenBank/DDBJ whole genome shotgun (WGS) entry which is preliminary data.</text>
</comment>
<dbReference type="SUPFAM" id="SSF51182">
    <property type="entry name" value="RmlC-like cupins"/>
    <property type="match status" value="1"/>
</dbReference>
<dbReference type="AlphaFoldDB" id="A0A0D7X7R9"/>
<dbReference type="Proteomes" id="UP000032534">
    <property type="component" value="Unassembled WGS sequence"/>
</dbReference>
<protein>
    <submittedName>
        <fullName evidence="2">Cupin</fullName>
    </submittedName>
</protein>
<dbReference type="Gene3D" id="2.60.120.10">
    <property type="entry name" value="Jelly Rolls"/>
    <property type="match status" value="1"/>
</dbReference>
<dbReference type="PATRIC" id="fig|159743.3.peg.117"/>
<dbReference type="Pfam" id="PF07883">
    <property type="entry name" value="Cupin_2"/>
    <property type="match status" value="1"/>
</dbReference>
<dbReference type="OrthoDB" id="6311549at2"/>
<gene>
    <name evidence="2" type="ORF">QD47_00510</name>
</gene>
<dbReference type="RefSeq" id="WP_044644263.1">
    <property type="nucleotide sequence ID" value="NZ_JTHP01000001.1"/>
</dbReference>
<name>A0A0D7X7R9_9BACL</name>
<evidence type="ECO:0000313" key="2">
    <source>
        <dbReference type="EMBL" id="KJD47471.1"/>
    </source>
</evidence>
<evidence type="ECO:0000259" key="1">
    <source>
        <dbReference type="Pfam" id="PF07883"/>
    </source>
</evidence>
<organism evidence="2 3">
    <name type="scientific">Paenibacillus terrae</name>
    <dbReference type="NCBI Taxonomy" id="159743"/>
    <lineage>
        <taxon>Bacteria</taxon>
        <taxon>Bacillati</taxon>
        <taxon>Bacillota</taxon>
        <taxon>Bacilli</taxon>
        <taxon>Bacillales</taxon>
        <taxon>Paenibacillaceae</taxon>
        <taxon>Paenibacillus</taxon>
    </lineage>
</organism>
<dbReference type="InterPro" id="IPR014710">
    <property type="entry name" value="RmlC-like_jellyroll"/>
</dbReference>
<proteinExistence type="predicted"/>
<dbReference type="InterPro" id="IPR013096">
    <property type="entry name" value="Cupin_2"/>
</dbReference>
<dbReference type="EMBL" id="JTHP01000001">
    <property type="protein sequence ID" value="KJD47471.1"/>
    <property type="molecule type" value="Genomic_DNA"/>
</dbReference>
<accession>A0A0D7X7R9</accession>
<reference evidence="2 3" key="1">
    <citation type="submission" date="2014-11" db="EMBL/GenBank/DDBJ databases">
        <title>Draft Genome Sequences of Paenibacillus polymyxa NRRL B-30509 and Paenibacillus terrae NRRL B-30644, Strains from a Poultry Environment that Produce Tridecaptin A and Paenicidins.</title>
        <authorList>
            <person name="van Belkum M.J."/>
            <person name="Lohans C.T."/>
            <person name="Vederas J.C."/>
        </authorList>
    </citation>
    <scope>NUCLEOTIDE SEQUENCE [LARGE SCALE GENOMIC DNA]</scope>
    <source>
        <strain evidence="2 3">NRRL B-30644</strain>
    </source>
</reference>
<evidence type="ECO:0000313" key="3">
    <source>
        <dbReference type="Proteomes" id="UP000032534"/>
    </source>
</evidence>
<feature type="domain" description="Cupin type-2" evidence="1">
    <location>
        <begin position="33"/>
        <end position="88"/>
    </location>
</feature>
<dbReference type="InterPro" id="IPR011051">
    <property type="entry name" value="RmlC_Cupin_sf"/>
</dbReference>